<name>A0A4D6NNU9_VIGUN</name>
<reference evidence="1 2" key="1">
    <citation type="submission" date="2019-04" db="EMBL/GenBank/DDBJ databases">
        <title>An improved genome assembly and genetic linkage map for asparagus bean, Vigna unguiculata ssp. sesquipedialis.</title>
        <authorList>
            <person name="Xia Q."/>
            <person name="Zhang R."/>
            <person name="Dong Y."/>
        </authorList>
    </citation>
    <scope>NUCLEOTIDE SEQUENCE [LARGE SCALE GENOMIC DNA]</scope>
    <source>
        <tissue evidence="1">Leaf</tissue>
    </source>
</reference>
<dbReference type="AlphaFoldDB" id="A0A4D6NNU9"/>
<sequence>MVIDFLYHIGTLYMSNLSKEGQLSTLNFVRKTVVLALEPQPPSTSTRVWYHREHASSNQSSFPTFQPLVSSLELLRSAVWGQDRVRVIFQVGKLRHCSYVPFSSWFGCCFEFVWKTVARPANLAQASQSRLGEMSRGSPKPYYARGRLGDPLIIFERASISSKREVHNSLGSLGETSMVALQWSGRNSMAPLGGEQRYPPQVQASVESDHGYMYPDESSRVVVYCLDRHNMLG</sequence>
<proteinExistence type="predicted"/>
<keyword evidence="2" id="KW-1185">Reference proteome</keyword>
<gene>
    <name evidence="1" type="ORF">DEO72_LG11g2561</name>
</gene>
<accession>A0A4D6NNU9</accession>
<protein>
    <submittedName>
        <fullName evidence="1">Uncharacterized protein</fullName>
    </submittedName>
</protein>
<dbReference type="Proteomes" id="UP000501690">
    <property type="component" value="Linkage Group LG11"/>
</dbReference>
<dbReference type="EMBL" id="CP039355">
    <property type="protein sequence ID" value="QCE15550.1"/>
    <property type="molecule type" value="Genomic_DNA"/>
</dbReference>
<evidence type="ECO:0000313" key="2">
    <source>
        <dbReference type="Proteomes" id="UP000501690"/>
    </source>
</evidence>
<organism evidence="1 2">
    <name type="scientific">Vigna unguiculata</name>
    <name type="common">Cowpea</name>
    <dbReference type="NCBI Taxonomy" id="3917"/>
    <lineage>
        <taxon>Eukaryota</taxon>
        <taxon>Viridiplantae</taxon>
        <taxon>Streptophyta</taxon>
        <taxon>Embryophyta</taxon>
        <taxon>Tracheophyta</taxon>
        <taxon>Spermatophyta</taxon>
        <taxon>Magnoliopsida</taxon>
        <taxon>eudicotyledons</taxon>
        <taxon>Gunneridae</taxon>
        <taxon>Pentapetalae</taxon>
        <taxon>rosids</taxon>
        <taxon>fabids</taxon>
        <taxon>Fabales</taxon>
        <taxon>Fabaceae</taxon>
        <taxon>Papilionoideae</taxon>
        <taxon>50 kb inversion clade</taxon>
        <taxon>NPAAA clade</taxon>
        <taxon>indigoferoid/millettioid clade</taxon>
        <taxon>Phaseoleae</taxon>
        <taxon>Vigna</taxon>
    </lineage>
</organism>
<evidence type="ECO:0000313" key="1">
    <source>
        <dbReference type="EMBL" id="QCE15550.1"/>
    </source>
</evidence>